<comment type="caution">
    <text evidence="1">The sequence shown here is derived from an EMBL/GenBank/DDBJ whole genome shotgun (WGS) entry which is preliminary data.</text>
</comment>
<organism evidence="1 2">
    <name type="scientific">Catharanthus roseus</name>
    <name type="common">Madagascar periwinkle</name>
    <name type="synonym">Vinca rosea</name>
    <dbReference type="NCBI Taxonomy" id="4058"/>
    <lineage>
        <taxon>Eukaryota</taxon>
        <taxon>Viridiplantae</taxon>
        <taxon>Streptophyta</taxon>
        <taxon>Embryophyta</taxon>
        <taxon>Tracheophyta</taxon>
        <taxon>Spermatophyta</taxon>
        <taxon>Magnoliopsida</taxon>
        <taxon>eudicotyledons</taxon>
        <taxon>Gunneridae</taxon>
        <taxon>Pentapetalae</taxon>
        <taxon>asterids</taxon>
        <taxon>lamiids</taxon>
        <taxon>Gentianales</taxon>
        <taxon>Apocynaceae</taxon>
        <taxon>Rauvolfioideae</taxon>
        <taxon>Vinceae</taxon>
        <taxon>Catharanthinae</taxon>
        <taxon>Catharanthus</taxon>
    </lineage>
</organism>
<dbReference type="EMBL" id="CM044701">
    <property type="protein sequence ID" value="KAI5682299.1"/>
    <property type="molecule type" value="Genomic_DNA"/>
</dbReference>
<dbReference type="Proteomes" id="UP001060085">
    <property type="component" value="Linkage Group LG01"/>
</dbReference>
<sequence>MATFAKPENALKRAEELINVGQKQEALQALHDLITSRRYRAWQKTIERIMFKYVELCVDMRRGRFAKDGLIQYRIVCQQVNINSLEEVIKHFMHLATERAELARSQAQALEEALDVEDLEADKRPEDLMLSYVSGEKGKDRSDRELVTPWFKFLWETYRTVLEILRNNSKLEGLYAMTAHRALQFCKQYKRTTEFRRLCEIIRNHLANLNKYRDQRDRPDLTAPESLQLYLDTRFEQLKVATELELWQEAFRSIEDIHGLMCLVKKTPKASLMVVYYAKLTEIFWTSSSHLYHAYAWLKLFTLQKSFNKNLSQRDLQLIASSVVLAALSVPPYDCSQGASHLELENEKERNLKVASLIGFDVEPKSENREVLSRSGLLAELVSKGVTSCVTQEVKDVYHLLEHEFIPLDLASKVQPLLTKISKLGGKLSSVSAVPEIQLSQYVPALEKLATLRLLQQVSQVYQTMKIENLCNMIPFFDFSIVEKISVDAIKHNFIAMKVDHMKGAVLFGQQNLESDILRDHLAHFAEYLSNARVMIYPPLKRAKKLGDALSGLGETVEKEHKRLLARKSIIEKRKEEQERQLLEMEREEESKRLKQQKITEEAEQRRLASEYEQRKNQRILKEIEERELEEAQALLQEAEKRSKKKGKKPVLEGEKITKQSLMELALSEQLRERQEMEKKLQKLSKTMDYLERAKREEAAPLIEAAFKQRLVEEAAIHEREQQQEIELSRQRHAGDVEQKRRLGRMLENKRIFQEGVVSRRQAEFNRLRQERQDRINQIIQARQQERETRRRMIYYLRSEEERLRKLQEEEEARKREEAERRKKEEAERKAKLDEIAEKQRQRERELEEKEKKRREEVLGKSTILSPRPADLSSAARPSEPASTPPATGAAPTAGKYVPRFKRQQPEGAAAQAPPEADRWGGGSRADDRPPQPGDRWRDDRRPSYTSGASRSTWSSSRPRG</sequence>
<evidence type="ECO:0000313" key="2">
    <source>
        <dbReference type="Proteomes" id="UP001060085"/>
    </source>
</evidence>
<name>A0ACC0CBN8_CATRO</name>
<reference evidence="2" key="1">
    <citation type="journal article" date="2023" name="Nat. Plants">
        <title>Single-cell RNA sequencing provides a high-resolution roadmap for understanding the multicellular compartmentation of specialized metabolism.</title>
        <authorList>
            <person name="Sun S."/>
            <person name="Shen X."/>
            <person name="Li Y."/>
            <person name="Li Y."/>
            <person name="Wang S."/>
            <person name="Li R."/>
            <person name="Zhang H."/>
            <person name="Shen G."/>
            <person name="Guo B."/>
            <person name="Wei J."/>
            <person name="Xu J."/>
            <person name="St-Pierre B."/>
            <person name="Chen S."/>
            <person name="Sun C."/>
        </authorList>
    </citation>
    <scope>NUCLEOTIDE SEQUENCE [LARGE SCALE GENOMIC DNA]</scope>
</reference>
<gene>
    <name evidence="1" type="ORF">M9H77_03527</name>
</gene>
<keyword evidence="2" id="KW-1185">Reference proteome</keyword>
<proteinExistence type="predicted"/>
<accession>A0ACC0CBN8</accession>
<evidence type="ECO:0000313" key="1">
    <source>
        <dbReference type="EMBL" id="KAI5682299.1"/>
    </source>
</evidence>
<protein>
    <submittedName>
        <fullName evidence="1">Uncharacterized protein</fullName>
    </submittedName>
</protein>